<protein>
    <submittedName>
        <fullName evidence="1">Uncharacterized protein</fullName>
    </submittedName>
</protein>
<evidence type="ECO:0000313" key="1">
    <source>
        <dbReference type="EMBL" id="EEG22851.1"/>
    </source>
</evidence>
<dbReference type="HOGENOM" id="CLU_3183150_0_0_4"/>
<evidence type="ECO:0000313" key="2">
    <source>
        <dbReference type="Proteomes" id="UP000005837"/>
    </source>
</evidence>
<dbReference type="AlphaFoldDB" id="C0DYP0"/>
<name>C0DYP0_EIKCO</name>
<organism evidence="1 2">
    <name type="scientific">Eikenella corrodens ATCC 23834</name>
    <dbReference type="NCBI Taxonomy" id="546274"/>
    <lineage>
        <taxon>Bacteria</taxon>
        <taxon>Pseudomonadati</taxon>
        <taxon>Pseudomonadota</taxon>
        <taxon>Betaproteobacteria</taxon>
        <taxon>Neisseriales</taxon>
        <taxon>Neisseriaceae</taxon>
        <taxon>Eikenella</taxon>
    </lineage>
</organism>
<comment type="caution">
    <text evidence="1">The sequence shown here is derived from an EMBL/GenBank/DDBJ whole genome shotgun (WGS) entry which is preliminary data.</text>
</comment>
<proteinExistence type="predicted"/>
<reference evidence="1 2" key="1">
    <citation type="submission" date="2009-01" db="EMBL/GenBank/DDBJ databases">
        <authorList>
            <person name="Fulton L."/>
            <person name="Clifton S."/>
            <person name="Chinwalla A.T."/>
            <person name="Mitreva M."/>
            <person name="Sodergren E."/>
            <person name="Weinstock G."/>
            <person name="Clifton S."/>
            <person name="Dooling D.J."/>
            <person name="Fulton B."/>
            <person name="Minx P."/>
            <person name="Pepin K.H."/>
            <person name="Johnson M."/>
            <person name="Bhonagiri V."/>
            <person name="Nash W.E."/>
            <person name="Mardis E.R."/>
            <person name="Wilson R.K."/>
        </authorList>
    </citation>
    <scope>NUCLEOTIDE SEQUENCE [LARGE SCALE GENOMIC DNA]</scope>
    <source>
        <strain evidence="1 2">ATCC 23834</strain>
    </source>
</reference>
<sequence length="46" mass="5329">MRADKTQLISEYLGYLKVSGSLYSSVYPNMCKQTKGYLKIFQTAFR</sequence>
<dbReference type="EMBL" id="ACEA01000055">
    <property type="protein sequence ID" value="EEG22851.1"/>
    <property type="molecule type" value="Genomic_DNA"/>
</dbReference>
<dbReference type="Proteomes" id="UP000005837">
    <property type="component" value="Unassembled WGS sequence"/>
</dbReference>
<accession>C0DYP0</accession>
<gene>
    <name evidence="1" type="ORF">EIKCOROL_02506</name>
</gene>